<proteinExistence type="predicted"/>
<dbReference type="PANTHER" id="PTHR38471:SF2">
    <property type="entry name" value="FOUR HELIX BUNDLE PROTEIN"/>
    <property type="match status" value="1"/>
</dbReference>
<protein>
    <recommendedName>
        <fullName evidence="3">Four helix bundle protein</fullName>
    </recommendedName>
</protein>
<reference evidence="1 2" key="1">
    <citation type="submission" date="2015-06" db="EMBL/GenBank/DDBJ databases">
        <title>Prevotella sp. 109, sp. nov., a novel member of the family Prevotellaceae isolated from human faeces.</title>
        <authorList>
            <person name="Shkoporov A.N."/>
            <person name="Chaplin A.V."/>
            <person name="Kafarskaia L.I."/>
            <person name="Efimov B.A."/>
        </authorList>
    </citation>
    <scope>NUCLEOTIDE SEQUENCE [LARGE SCALE GENOMIC DNA]</scope>
    <source>
        <strain evidence="1 2">109</strain>
    </source>
</reference>
<dbReference type="AlphaFoldDB" id="A0A8E1QXV7"/>
<accession>A0A8E1QXV7</accession>
<gene>
    <name evidence="1" type="ORF">ACU52_10970</name>
</gene>
<organism evidence="1 2">
    <name type="scientific">Xylanibacter rarus</name>
    <dbReference type="NCBI Taxonomy" id="1676614"/>
    <lineage>
        <taxon>Bacteria</taxon>
        <taxon>Pseudomonadati</taxon>
        <taxon>Bacteroidota</taxon>
        <taxon>Bacteroidia</taxon>
        <taxon>Bacteroidales</taxon>
        <taxon>Prevotellaceae</taxon>
        <taxon>Xylanibacter</taxon>
    </lineage>
</organism>
<dbReference type="Pfam" id="PF05635">
    <property type="entry name" value="23S_rRNA_IVP"/>
    <property type="match status" value="1"/>
</dbReference>
<dbReference type="RefSeq" id="WP_053398808.1">
    <property type="nucleotide sequence ID" value="NZ_LFQU01000022.1"/>
</dbReference>
<dbReference type="PIRSF" id="PIRSF035652">
    <property type="entry name" value="CHP02436"/>
    <property type="match status" value="1"/>
</dbReference>
<sequence length="129" mass="14648">MGTKIINEYNRSDSPLHRKSYEFSIRIVNMVKYIKCSAKEYALTNQVLRSGTAIGALVREAEFAQSSSDFINKLSVALKECNETFYWLNLLRDTDSINDKEADSMLQDCNELTAILVASVKTAKQRNNK</sequence>
<dbReference type="Proteomes" id="UP000036951">
    <property type="component" value="Unassembled WGS sequence"/>
</dbReference>
<dbReference type="SUPFAM" id="SSF158446">
    <property type="entry name" value="IVS-encoded protein-like"/>
    <property type="match status" value="1"/>
</dbReference>
<dbReference type="PANTHER" id="PTHR38471">
    <property type="entry name" value="FOUR HELIX BUNDLE PROTEIN"/>
    <property type="match status" value="1"/>
</dbReference>
<keyword evidence="2" id="KW-1185">Reference proteome</keyword>
<dbReference type="InterPro" id="IPR036583">
    <property type="entry name" value="23S_rRNA_IVS_sf"/>
</dbReference>
<evidence type="ECO:0008006" key="3">
    <source>
        <dbReference type="Google" id="ProtNLM"/>
    </source>
</evidence>
<comment type="caution">
    <text evidence="1">The sequence shown here is derived from an EMBL/GenBank/DDBJ whole genome shotgun (WGS) entry which is preliminary data.</text>
</comment>
<evidence type="ECO:0000313" key="1">
    <source>
        <dbReference type="EMBL" id="KOO67914.1"/>
    </source>
</evidence>
<dbReference type="Gene3D" id="1.20.1440.60">
    <property type="entry name" value="23S rRNA-intervening sequence"/>
    <property type="match status" value="1"/>
</dbReference>
<evidence type="ECO:0000313" key="2">
    <source>
        <dbReference type="Proteomes" id="UP000036951"/>
    </source>
</evidence>
<dbReference type="OrthoDB" id="285993at2"/>
<dbReference type="NCBIfam" id="TIGR02436">
    <property type="entry name" value="four helix bundle protein"/>
    <property type="match status" value="1"/>
</dbReference>
<dbReference type="EMBL" id="LFQU01000022">
    <property type="protein sequence ID" value="KOO67914.1"/>
    <property type="molecule type" value="Genomic_DNA"/>
</dbReference>
<dbReference type="InterPro" id="IPR012657">
    <property type="entry name" value="23S_rRNA-intervening_sequence"/>
</dbReference>
<name>A0A8E1QXV7_9BACT</name>